<feature type="domain" description="C2H2-type" evidence="2">
    <location>
        <begin position="102"/>
        <end position="127"/>
    </location>
</feature>
<protein>
    <recommendedName>
        <fullName evidence="2">C2H2-type domain-containing protein</fullName>
    </recommendedName>
</protein>
<evidence type="ECO:0000256" key="1">
    <source>
        <dbReference type="PROSITE-ProRule" id="PRU00042"/>
    </source>
</evidence>
<dbReference type="Pfam" id="PF00096">
    <property type="entry name" value="zf-C2H2"/>
    <property type="match status" value="1"/>
</dbReference>
<keyword evidence="1" id="KW-0479">Metal-binding</keyword>
<reference evidence="3" key="1">
    <citation type="submission" date="2023-01" db="EMBL/GenBank/DDBJ databases">
        <title>Genome assembly of the deep-sea coral Lophelia pertusa.</title>
        <authorList>
            <person name="Herrera S."/>
            <person name="Cordes E."/>
        </authorList>
    </citation>
    <scope>NUCLEOTIDE SEQUENCE</scope>
    <source>
        <strain evidence="3">USNM1676648</strain>
        <tissue evidence="3">Polyp</tissue>
    </source>
</reference>
<dbReference type="PROSITE" id="PS50157">
    <property type="entry name" value="ZINC_FINGER_C2H2_2"/>
    <property type="match status" value="1"/>
</dbReference>
<proteinExistence type="predicted"/>
<dbReference type="InterPro" id="IPR013087">
    <property type="entry name" value="Znf_C2H2_type"/>
</dbReference>
<dbReference type="GO" id="GO:0008270">
    <property type="term" value="F:zinc ion binding"/>
    <property type="evidence" value="ECO:0007669"/>
    <property type="project" value="UniProtKB-KW"/>
</dbReference>
<sequence length="364" mass="42192">MEDVPSKFQLPLKSEGRLERRNWLHKVIREFLREFVFDTQESDEVIQEVNRLDRQQREGYTCRVCGRRYQGDAWRVRHEIKEHGLRVQDTPEEDTRNSLGYFKCPNVNCGLVFRTNATLKRHQQKEHGVIEIVSQAVSSKEKENESKEDYTFNYHKAKIRFGLLLADINDAIREGDGKRMLNLYKKALLLYKCYGHTKYAYSTLLFLTKVKAILSADKAESLIANKFCNTHGKPGKNISLDLFLEHRNNSVKSYTDLLGSNFGEESAQRIARSAGTMDEILTSVNADCKVSRQDKNRSSTDPTEAVKQVVADLLSSNVFVYTPGRDGYSSFPKISANLVHRLDYRDLYNWMKTRLNEWAKIYEH</sequence>
<organism evidence="3 4">
    <name type="scientific">Desmophyllum pertusum</name>
    <dbReference type="NCBI Taxonomy" id="174260"/>
    <lineage>
        <taxon>Eukaryota</taxon>
        <taxon>Metazoa</taxon>
        <taxon>Cnidaria</taxon>
        <taxon>Anthozoa</taxon>
        <taxon>Hexacorallia</taxon>
        <taxon>Scleractinia</taxon>
        <taxon>Caryophylliina</taxon>
        <taxon>Caryophylliidae</taxon>
        <taxon>Desmophyllum</taxon>
    </lineage>
</organism>
<evidence type="ECO:0000313" key="3">
    <source>
        <dbReference type="EMBL" id="KAJ7376725.1"/>
    </source>
</evidence>
<keyword evidence="1" id="KW-0863">Zinc-finger</keyword>
<dbReference type="PROSITE" id="PS00028">
    <property type="entry name" value="ZINC_FINGER_C2H2_1"/>
    <property type="match status" value="2"/>
</dbReference>
<dbReference type="Pfam" id="PF20231">
    <property type="entry name" value="DUF6589"/>
    <property type="match status" value="1"/>
</dbReference>
<comment type="caution">
    <text evidence="3">The sequence shown here is derived from an EMBL/GenBank/DDBJ whole genome shotgun (WGS) entry which is preliminary data.</text>
</comment>
<gene>
    <name evidence="3" type="ORF">OS493_033065</name>
</gene>
<dbReference type="InterPro" id="IPR046496">
    <property type="entry name" value="DUF6589"/>
</dbReference>
<evidence type="ECO:0000259" key="2">
    <source>
        <dbReference type="PROSITE" id="PS50157"/>
    </source>
</evidence>
<accession>A0A9X0CV40</accession>
<dbReference type="AlphaFoldDB" id="A0A9X0CV40"/>
<dbReference type="SMART" id="SM00355">
    <property type="entry name" value="ZnF_C2H2"/>
    <property type="match status" value="2"/>
</dbReference>
<dbReference type="Proteomes" id="UP001163046">
    <property type="component" value="Unassembled WGS sequence"/>
</dbReference>
<name>A0A9X0CV40_9CNID</name>
<evidence type="ECO:0000313" key="4">
    <source>
        <dbReference type="Proteomes" id="UP001163046"/>
    </source>
</evidence>
<dbReference type="OrthoDB" id="5961853at2759"/>
<dbReference type="EMBL" id="MU826392">
    <property type="protein sequence ID" value="KAJ7376725.1"/>
    <property type="molecule type" value="Genomic_DNA"/>
</dbReference>
<keyword evidence="1" id="KW-0862">Zinc</keyword>
<keyword evidence="4" id="KW-1185">Reference proteome</keyword>
<dbReference type="Gene3D" id="3.30.160.60">
    <property type="entry name" value="Classic Zinc Finger"/>
    <property type="match status" value="1"/>
</dbReference>